<accession>A0A9W6Y224</accession>
<comment type="caution">
    <text evidence="3">The sequence shown here is derived from an EMBL/GenBank/DDBJ whole genome shotgun (WGS) entry which is preliminary data.</text>
</comment>
<name>A0A9W6Y224_9STRA</name>
<evidence type="ECO:0000313" key="3">
    <source>
        <dbReference type="EMBL" id="GMF51070.1"/>
    </source>
</evidence>
<feature type="signal peptide" evidence="2">
    <location>
        <begin position="1"/>
        <end position="22"/>
    </location>
</feature>
<keyword evidence="1" id="KW-1133">Transmembrane helix</keyword>
<keyword evidence="2" id="KW-0732">Signal</keyword>
<proteinExistence type="predicted"/>
<keyword evidence="4" id="KW-1185">Reference proteome</keyword>
<keyword evidence="1" id="KW-0812">Transmembrane</keyword>
<evidence type="ECO:0000256" key="1">
    <source>
        <dbReference type="SAM" id="Phobius"/>
    </source>
</evidence>
<keyword evidence="1" id="KW-0472">Membrane</keyword>
<sequence length="602" mass="65076">MQLYGFIIPTIMLAFSAQQVTGAKTCKTLLDNDSTLVKSLATAYQDDYSDFPFETVFSDLHNAVPWLSKCAAAMDPVAVFISMRMSSSFRACVRKIEETNLDEGLGVREGWQALCPLLRNTVVPCVKNAMIEIVMDAFASTNGCCDPFLEQVDTLFSDSLTAVVEKLSQYAVNTLCSERIFTNLHGKATTELCGLSIVKSFAFIEHEDDIVPLLGLLQLPNAGMCDAFAGKQFKLTNGSEFTIEFGTRGSDTMGICLQPIDALLKYVASWPLFTESWDAAGTSFSPSSLFAAGDSLSFALLKSWYETPTNLPSILRRTLEKFVEAALALTSDYSNYYDYNDTDYGYYYDNNTIYGPGDFTGSNNSDENIVGDFNSSDSHSNDVYVDDGYNVPESIIGNSSEEVGYGYFYGYVAPENSSSNSSDDVGYGYDYGYVAPERSSSNSSEDVGYGYDYGYVAPESGSSNSSDDVGYGYDYDNNSTMYYSESSTYGGYYVGYWSASSEGDSNLVLVLLERLVADIGTMLLHVPNNGGCTFSSQTVTLPFDLSKVSAIDAMATSVTSAPTAVTTVSTISTQSSGAAGVPVVAMATTIVIIWGASSIGMI</sequence>
<dbReference type="AlphaFoldDB" id="A0A9W6Y224"/>
<feature type="chain" id="PRO_5040958295" evidence="2">
    <location>
        <begin position="23"/>
        <end position="602"/>
    </location>
</feature>
<organism evidence="3 4">
    <name type="scientific">Phytophthora fragariaefolia</name>
    <dbReference type="NCBI Taxonomy" id="1490495"/>
    <lineage>
        <taxon>Eukaryota</taxon>
        <taxon>Sar</taxon>
        <taxon>Stramenopiles</taxon>
        <taxon>Oomycota</taxon>
        <taxon>Peronosporomycetes</taxon>
        <taxon>Peronosporales</taxon>
        <taxon>Peronosporaceae</taxon>
        <taxon>Phytophthora</taxon>
    </lineage>
</organism>
<dbReference type="Proteomes" id="UP001165121">
    <property type="component" value="Unassembled WGS sequence"/>
</dbReference>
<dbReference type="EMBL" id="BSXT01002810">
    <property type="protein sequence ID" value="GMF51070.1"/>
    <property type="molecule type" value="Genomic_DNA"/>
</dbReference>
<feature type="transmembrane region" description="Helical" evidence="1">
    <location>
        <begin position="577"/>
        <end position="596"/>
    </location>
</feature>
<evidence type="ECO:0000256" key="2">
    <source>
        <dbReference type="SAM" id="SignalP"/>
    </source>
</evidence>
<reference evidence="3" key="1">
    <citation type="submission" date="2023-04" db="EMBL/GenBank/DDBJ databases">
        <title>Phytophthora fragariaefolia NBRC 109709.</title>
        <authorList>
            <person name="Ichikawa N."/>
            <person name="Sato H."/>
            <person name="Tonouchi N."/>
        </authorList>
    </citation>
    <scope>NUCLEOTIDE SEQUENCE</scope>
    <source>
        <strain evidence="3">NBRC 109709</strain>
    </source>
</reference>
<gene>
    <name evidence="3" type="ORF">Pfra01_002054200</name>
</gene>
<protein>
    <submittedName>
        <fullName evidence="3">Unnamed protein product</fullName>
    </submittedName>
</protein>
<evidence type="ECO:0000313" key="4">
    <source>
        <dbReference type="Proteomes" id="UP001165121"/>
    </source>
</evidence>
<dbReference type="OrthoDB" id="72545at2759"/>